<reference evidence="7" key="2">
    <citation type="submission" date="2022-10" db="EMBL/GenBank/DDBJ databases">
        <authorList>
            <consortium name="ENA_rothamsted_submissions"/>
            <consortium name="culmorum"/>
            <person name="King R."/>
        </authorList>
    </citation>
    <scope>NUCLEOTIDE SEQUENCE</scope>
</reference>
<keyword evidence="8" id="KW-1185">Reference proteome</keyword>
<dbReference type="PANTHER" id="PTHR11266">
    <property type="entry name" value="PEROXISOMAL MEMBRANE PROTEIN 2, PXMP2 MPV17"/>
    <property type="match status" value="1"/>
</dbReference>
<evidence type="ECO:0000313" key="7">
    <source>
        <dbReference type="EMBL" id="CAG9793963.1"/>
    </source>
</evidence>
<proteinExistence type="inferred from homology"/>
<sequence length="332" mass="38691">MELNLIYNPDLFVLDEKYLFNLMTIRRAFSKAYASYRQAMDDAFSRKYLFYTNVLLSTGISTMGDLMEQNYEIHTKEIEKIDLGRTSHMALSGGTAGIICHHWYKVLDRFIIGRSLGEMHTLIMSWRKLTSNVKNWGYLKRVRRVVKVAFTDKYLLYTNVTISVSLSALGDSLEQSYELYVKEQKEYDAKRTLNMAFSGSAVGVLCHYWYKILDKFIVGKTADMVIKKLLLDQLIFSPIMIMTFFGSLALLEDNPLQNFKEEVRDKFLTLYTAEWMVWPPAQVINFYFLPTRYRVLYDNIISLGYDIYSSQVKHNKSLKTMTKQSENGKKSS</sequence>
<dbReference type="OrthoDB" id="543859at2759"/>
<protein>
    <recommendedName>
        <fullName evidence="9">Mpv17-like protein 2</fullName>
    </recommendedName>
</protein>
<comment type="similarity">
    <text evidence="2 6">Belongs to the peroxisomal membrane protein PXMP2/4 family.</text>
</comment>
<accession>A0A9N9RCU8</accession>
<evidence type="ECO:0000256" key="3">
    <source>
        <dbReference type="ARBA" id="ARBA00022692"/>
    </source>
</evidence>
<name>A0A9N9RCU8_9NEOP</name>
<comment type="subcellular location">
    <subcellularLocation>
        <location evidence="1">Membrane</location>
        <topology evidence="1">Multi-pass membrane protein</topology>
    </subcellularLocation>
</comment>
<evidence type="ECO:0000256" key="5">
    <source>
        <dbReference type="ARBA" id="ARBA00023136"/>
    </source>
</evidence>
<dbReference type="GO" id="GO:0005739">
    <property type="term" value="C:mitochondrion"/>
    <property type="evidence" value="ECO:0007669"/>
    <property type="project" value="TreeGrafter"/>
</dbReference>
<dbReference type="EMBL" id="OU893337">
    <property type="protein sequence ID" value="CAG9793963.1"/>
    <property type="molecule type" value="Genomic_DNA"/>
</dbReference>
<dbReference type="Pfam" id="PF04117">
    <property type="entry name" value="Mpv17_PMP22"/>
    <property type="match status" value="1"/>
</dbReference>
<organism evidence="7 8">
    <name type="scientific">Diatraea saccharalis</name>
    <name type="common">sugarcane borer</name>
    <dbReference type="NCBI Taxonomy" id="40085"/>
    <lineage>
        <taxon>Eukaryota</taxon>
        <taxon>Metazoa</taxon>
        <taxon>Ecdysozoa</taxon>
        <taxon>Arthropoda</taxon>
        <taxon>Hexapoda</taxon>
        <taxon>Insecta</taxon>
        <taxon>Pterygota</taxon>
        <taxon>Neoptera</taxon>
        <taxon>Endopterygota</taxon>
        <taxon>Lepidoptera</taxon>
        <taxon>Glossata</taxon>
        <taxon>Ditrysia</taxon>
        <taxon>Pyraloidea</taxon>
        <taxon>Crambidae</taxon>
        <taxon>Crambinae</taxon>
        <taxon>Diatraea</taxon>
    </lineage>
</organism>
<evidence type="ECO:0000313" key="8">
    <source>
        <dbReference type="Proteomes" id="UP001153714"/>
    </source>
</evidence>
<reference evidence="7" key="1">
    <citation type="submission" date="2021-12" db="EMBL/GenBank/DDBJ databases">
        <authorList>
            <person name="King R."/>
        </authorList>
    </citation>
    <scope>NUCLEOTIDE SEQUENCE</scope>
</reference>
<dbReference type="AlphaFoldDB" id="A0A9N9RCU8"/>
<dbReference type="GO" id="GO:0061668">
    <property type="term" value="P:mitochondrial ribosome assembly"/>
    <property type="evidence" value="ECO:0007669"/>
    <property type="project" value="TreeGrafter"/>
</dbReference>
<evidence type="ECO:0000256" key="6">
    <source>
        <dbReference type="RuleBase" id="RU363053"/>
    </source>
</evidence>
<keyword evidence="5" id="KW-0472">Membrane</keyword>
<evidence type="ECO:0000256" key="4">
    <source>
        <dbReference type="ARBA" id="ARBA00022989"/>
    </source>
</evidence>
<dbReference type="Proteomes" id="UP001153714">
    <property type="component" value="Chromosome 6"/>
</dbReference>
<dbReference type="PANTHER" id="PTHR11266:SF8">
    <property type="entry name" value="MPV17-LIKE PROTEIN 2"/>
    <property type="match status" value="1"/>
</dbReference>
<evidence type="ECO:0000256" key="2">
    <source>
        <dbReference type="ARBA" id="ARBA00006824"/>
    </source>
</evidence>
<gene>
    <name evidence="7" type="ORF">DIATSA_LOCUS11372</name>
</gene>
<dbReference type="InterPro" id="IPR007248">
    <property type="entry name" value="Mpv17_PMP22"/>
</dbReference>
<evidence type="ECO:0008006" key="9">
    <source>
        <dbReference type="Google" id="ProtNLM"/>
    </source>
</evidence>
<dbReference type="GO" id="GO:0016020">
    <property type="term" value="C:membrane"/>
    <property type="evidence" value="ECO:0007669"/>
    <property type="project" value="UniProtKB-SubCell"/>
</dbReference>
<evidence type="ECO:0000256" key="1">
    <source>
        <dbReference type="ARBA" id="ARBA00004141"/>
    </source>
</evidence>
<keyword evidence="3" id="KW-0812">Transmembrane</keyword>
<keyword evidence="4" id="KW-1133">Transmembrane helix</keyword>